<dbReference type="PANTHER" id="PTHR44379:SF8">
    <property type="entry name" value="XANTHINE DEHYDROGENASE IRON-SULFUR-BINDING SUBUNIT XDHC-RELATED"/>
    <property type="match status" value="1"/>
</dbReference>
<dbReference type="InterPro" id="IPR006058">
    <property type="entry name" value="2Fe2S_fd_BS"/>
</dbReference>
<comment type="caution">
    <text evidence="7">The sequence shown here is derived from an EMBL/GenBank/DDBJ whole genome shotgun (WGS) entry which is preliminary data.</text>
</comment>
<dbReference type="Pfam" id="PF00111">
    <property type="entry name" value="Fer2"/>
    <property type="match status" value="1"/>
</dbReference>
<dbReference type="Pfam" id="PF06240">
    <property type="entry name" value="COXG"/>
    <property type="match status" value="1"/>
</dbReference>
<evidence type="ECO:0000256" key="5">
    <source>
        <dbReference type="ARBA" id="ARBA00023014"/>
    </source>
</evidence>
<dbReference type="InterPro" id="IPR002888">
    <property type="entry name" value="2Fe-2S-bd"/>
</dbReference>
<dbReference type="EMBL" id="RKST01000002">
    <property type="protein sequence ID" value="RUM99216.1"/>
    <property type="molecule type" value="Genomic_DNA"/>
</dbReference>
<dbReference type="Gene3D" id="3.30.530.20">
    <property type="match status" value="1"/>
</dbReference>
<dbReference type="InterPro" id="IPR010419">
    <property type="entry name" value="CO_DH_gsu"/>
</dbReference>
<dbReference type="InterPro" id="IPR001041">
    <property type="entry name" value="2Fe-2S_ferredoxin-type"/>
</dbReference>
<dbReference type="AlphaFoldDB" id="A0A432VAS8"/>
<dbReference type="SUPFAM" id="SSF47741">
    <property type="entry name" value="CO dehydrogenase ISP C-domain like"/>
    <property type="match status" value="1"/>
</dbReference>
<gene>
    <name evidence="7" type="ORF">EET67_03350</name>
</gene>
<dbReference type="Gene3D" id="3.10.20.30">
    <property type="match status" value="1"/>
</dbReference>
<dbReference type="Gene3D" id="1.10.150.120">
    <property type="entry name" value="[2Fe-2S]-binding domain"/>
    <property type="match status" value="1"/>
</dbReference>
<evidence type="ECO:0000256" key="2">
    <source>
        <dbReference type="ARBA" id="ARBA00022723"/>
    </source>
</evidence>
<accession>A0A432VAS8</accession>
<feature type="domain" description="2Fe-2S ferredoxin-type" evidence="6">
    <location>
        <begin position="2"/>
        <end position="78"/>
    </location>
</feature>
<keyword evidence="3" id="KW-0560">Oxidoreductase</keyword>
<dbReference type="PANTHER" id="PTHR44379">
    <property type="entry name" value="OXIDOREDUCTASE WITH IRON-SULFUR SUBUNIT"/>
    <property type="match status" value="1"/>
</dbReference>
<dbReference type="InterPro" id="IPR036010">
    <property type="entry name" value="2Fe-2S_ferredoxin-like_sf"/>
</dbReference>
<dbReference type="SUPFAM" id="SSF55961">
    <property type="entry name" value="Bet v1-like"/>
    <property type="match status" value="1"/>
</dbReference>
<dbReference type="GO" id="GO:0051537">
    <property type="term" value="F:2 iron, 2 sulfur cluster binding"/>
    <property type="evidence" value="ECO:0007669"/>
    <property type="project" value="UniProtKB-KW"/>
</dbReference>
<organism evidence="7 8">
    <name type="scientific">Borborobacter arsenicus</name>
    <dbReference type="NCBI Taxonomy" id="1851146"/>
    <lineage>
        <taxon>Bacteria</taxon>
        <taxon>Pseudomonadati</taxon>
        <taxon>Pseudomonadota</taxon>
        <taxon>Alphaproteobacteria</taxon>
        <taxon>Hyphomicrobiales</taxon>
        <taxon>Phyllobacteriaceae</taxon>
        <taxon>Borborobacter</taxon>
    </lineage>
</organism>
<dbReference type="SUPFAM" id="SSF54292">
    <property type="entry name" value="2Fe-2S ferredoxin-like"/>
    <property type="match status" value="1"/>
</dbReference>
<dbReference type="InterPro" id="IPR036884">
    <property type="entry name" value="2Fe-2S-bd_dom_sf"/>
</dbReference>
<evidence type="ECO:0000313" key="8">
    <source>
        <dbReference type="Proteomes" id="UP000281647"/>
    </source>
</evidence>
<dbReference type="PROSITE" id="PS51085">
    <property type="entry name" value="2FE2S_FER_2"/>
    <property type="match status" value="1"/>
</dbReference>
<keyword evidence="5" id="KW-0411">Iron-sulfur</keyword>
<dbReference type="CDD" id="cd00207">
    <property type="entry name" value="fer2"/>
    <property type="match status" value="1"/>
</dbReference>
<dbReference type="GO" id="GO:0016491">
    <property type="term" value="F:oxidoreductase activity"/>
    <property type="evidence" value="ECO:0007669"/>
    <property type="project" value="UniProtKB-KW"/>
</dbReference>
<dbReference type="RefSeq" id="WP_128624208.1">
    <property type="nucleotide sequence ID" value="NZ_ML133508.1"/>
</dbReference>
<proteinExistence type="predicted"/>
<evidence type="ECO:0000256" key="1">
    <source>
        <dbReference type="ARBA" id="ARBA00022714"/>
    </source>
</evidence>
<keyword evidence="1" id="KW-0001">2Fe-2S</keyword>
<dbReference type="InterPro" id="IPR051452">
    <property type="entry name" value="Diverse_Oxidoreductases"/>
</dbReference>
<dbReference type="Pfam" id="PF01799">
    <property type="entry name" value="Fer2_2"/>
    <property type="match status" value="1"/>
</dbReference>
<reference evidence="7 8" key="1">
    <citation type="submission" date="2018-11" db="EMBL/GenBank/DDBJ databases">
        <title>Pseudaminobacter arsenicus sp. nov., an arsenic-resistant bacterium isolated from arsenic-rich aquifers.</title>
        <authorList>
            <person name="Mu Y."/>
        </authorList>
    </citation>
    <scope>NUCLEOTIDE SEQUENCE [LARGE SCALE GENOMIC DNA]</scope>
    <source>
        <strain evidence="7 8">CB3</strain>
    </source>
</reference>
<name>A0A432VAS8_9HYPH</name>
<evidence type="ECO:0000313" key="7">
    <source>
        <dbReference type="EMBL" id="RUM99216.1"/>
    </source>
</evidence>
<dbReference type="FunFam" id="3.10.20.30:FF:000020">
    <property type="entry name" value="Xanthine dehydrogenase iron-sulfur subunit"/>
    <property type="match status" value="1"/>
</dbReference>
<dbReference type="GO" id="GO:0046872">
    <property type="term" value="F:metal ion binding"/>
    <property type="evidence" value="ECO:0007669"/>
    <property type="project" value="UniProtKB-KW"/>
</dbReference>
<keyword evidence="2" id="KW-0479">Metal-binding</keyword>
<dbReference type="InterPro" id="IPR012675">
    <property type="entry name" value="Beta-grasp_dom_sf"/>
</dbReference>
<evidence type="ECO:0000256" key="3">
    <source>
        <dbReference type="ARBA" id="ARBA00023002"/>
    </source>
</evidence>
<evidence type="ECO:0000256" key="4">
    <source>
        <dbReference type="ARBA" id="ARBA00023004"/>
    </source>
</evidence>
<dbReference type="OrthoDB" id="8417304at2"/>
<sequence>MNDLSLTVNGEKISSLVEPRTSLADLLREQMNLTGTHLGCEQGVCGACTILVDGVPVRSCISNATACGGAEVRTIEDFDRDPLMIELRQAFNAHHALQCGFCTPGMLIMARDIVMRLHGADEARIRIELAGNLCRCTGYAGIVKAIRSVIVSRQEALPPRPPASLPLGPAGSGHASAGNALVHVEKNGLATADAQDKPLQVKAAAAPAPLAGKRAPAVKQSFSVAAPQPVVWERFGDVPSMIRCIPGASLVSQEADGTYQIKMRVKMGPIGAEFAGVARQERNDDALTGIIHGSGRDARSASLAEGQLTYRLVDENNGESTRVDIEVSYQLSGALAQFARGGIVTHFIGAITTQFAENLSRSLSSAGTEEEVVEPGELRIAGSFAGALKAWLVDLLRSPFRK</sequence>
<keyword evidence="4" id="KW-0408">Iron</keyword>
<dbReference type="InterPro" id="IPR023393">
    <property type="entry name" value="START-like_dom_sf"/>
</dbReference>
<evidence type="ECO:0000259" key="6">
    <source>
        <dbReference type="PROSITE" id="PS51085"/>
    </source>
</evidence>
<dbReference type="PROSITE" id="PS00197">
    <property type="entry name" value="2FE2S_FER_1"/>
    <property type="match status" value="1"/>
</dbReference>
<keyword evidence="8" id="KW-1185">Reference proteome</keyword>
<dbReference type="Proteomes" id="UP000281647">
    <property type="component" value="Unassembled WGS sequence"/>
</dbReference>
<protein>
    <submittedName>
        <fullName evidence="7">2Fe-2S iron-sulfur cluster binding domain-containing protein</fullName>
    </submittedName>
</protein>
<dbReference type="CDD" id="cd07823">
    <property type="entry name" value="SRPBCC_5"/>
    <property type="match status" value="1"/>
</dbReference>